<evidence type="ECO:0000259" key="2">
    <source>
        <dbReference type="PROSITE" id="PS50011"/>
    </source>
</evidence>
<dbReference type="WBParaSite" id="ALUE_0002293901-mRNA-1">
    <property type="protein sequence ID" value="ALUE_0002293901-mRNA-1"/>
    <property type="gene ID" value="ALUE_0002293901"/>
</dbReference>
<keyword evidence="3" id="KW-1185">Reference proteome</keyword>
<dbReference type="Proteomes" id="UP000036681">
    <property type="component" value="Unplaced"/>
</dbReference>
<dbReference type="SUPFAM" id="SSF56112">
    <property type="entry name" value="Protein kinase-like (PK-like)"/>
    <property type="match status" value="1"/>
</dbReference>
<dbReference type="Gene3D" id="3.30.200.20">
    <property type="entry name" value="Phosphorylase Kinase, domain 1"/>
    <property type="match status" value="1"/>
</dbReference>
<evidence type="ECO:0000313" key="4">
    <source>
        <dbReference type="WBParaSite" id="ALUE_0002293901-mRNA-1"/>
    </source>
</evidence>
<dbReference type="InterPro" id="IPR051681">
    <property type="entry name" value="Ser/Thr_Kinases-Pseudokinases"/>
</dbReference>
<dbReference type="InterPro" id="IPR001245">
    <property type="entry name" value="Ser-Thr/Tyr_kinase_cat_dom"/>
</dbReference>
<proteinExistence type="predicted"/>
<dbReference type="PROSITE" id="PS50011">
    <property type="entry name" value="PROTEIN_KINASE_DOM"/>
    <property type="match status" value="1"/>
</dbReference>
<dbReference type="Pfam" id="PF07714">
    <property type="entry name" value="PK_Tyr_Ser-Thr"/>
    <property type="match status" value="1"/>
</dbReference>
<accession>A0A0M3IW11</accession>
<dbReference type="PROSITE" id="PS00107">
    <property type="entry name" value="PROTEIN_KINASE_ATP"/>
    <property type="match status" value="1"/>
</dbReference>
<evidence type="ECO:0000313" key="3">
    <source>
        <dbReference type="Proteomes" id="UP000036681"/>
    </source>
</evidence>
<keyword evidence="1" id="KW-0547">Nucleotide-binding</keyword>
<dbReference type="InterPro" id="IPR000719">
    <property type="entry name" value="Prot_kinase_dom"/>
</dbReference>
<sequence>MSFDSKKLQIKDFQKAKHNLKDWNEVEENIDTGTPSEINTSIDITDSTIPVSEVTFTDNVLGGGTFGVIFLGIYHGQAVAIKRLICQDKNTRNEIKNIKTLLKLKHKNLLKTFGICLDNRKKNIVYSTIVMEYCRNGNLRTQVDDAKRITKFFFIKWIKEIADAMLYLHDCNIVHRDLKPEKLVIYKLFKKFAK</sequence>
<dbReference type="PANTHER" id="PTHR44329">
    <property type="entry name" value="SERINE/THREONINE-PROTEIN KINASE TNNI3K-RELATED"/>
    <property type="match status" value="1"/>
</dbReference>
<dbReference type="AlphaFoldDB" id="A0A0M3IW11"/>
<dbReference type="GO" id="GO:0004674">
    <property type="term" value="F:protein serine/threonine kinase activity"/>
    <property type="evidence" value="ECO:0007669"/>
    <property type="project" value="TreeGrafter"/>
</dbReference>
<dbReference type="InterPro" id="IPR011009">
    <property type="entry name" value="Kinase-like_dom_sf"/>
</dbReference>
<keyword evidence="1" id="KW-0067">ATP-binding</keyword>
<reference evidence="4" key="1">
    <citation type="submission" date="2017-02" db="UniProtKB">
        <authorList>
            <consortium name="WormBaseParasite"/>
        </authorList>
    </citation>
    <scope>IDENTIFICATION</scope>
</reference>
<feature type="binding site" evidence="1">
    <location>
        <position position="82"/>
    </location>
    <ligand>
        <name>ATP</name>
        <dbReference type="ChEBI" id="CHEBI:30616"/>
    </ligand>
</feature>
<protein>
    <submittedName>
        <fullName evidence="4">Protein kinase domain-containing protein</fullName>
    </submittedName>
</protein>
<dbReference type="Gene3D" id="1.10.510.10">
    <property type="entry name" value="Transferase(Phosphotransferase) domain 1"/>
    <property type="match status" value="1"/>
</dbReference>
<dbReference type="InterPro" id="IPR017441">
    <property type="entry name" value="Protein_kinase_ATP_BS"/>
</dbReference>
<dbReference type="PANTHER" id="PTHR44329:SF289">
    <property type="entry name" value="SERINE_THREONINE-PROTEIN KINASE VIK"/>
    <property type="match status" value="1"/>
</dbReference>
<organism evidence="3 4">
    <name type="scientific">Ascaris lumbricoides</name>
    <name type="common">Giant roundworm</name>
    <dbReference type="NCBI Taxonomy" id="6252"/>
    <lineage>
        <taxon>Eukaryota</taxon>
        <taxon>Metazoa</taxon>
        <taxon>Ecdysozoa</taxon>
        <taxon>Nematoda</taxon>
        <taxon>Chromadorea</taxon>
        <taxon>Rhabditida</taxon>
        <taxon>Spirurina</taxon>
        <taxon>Ascaridomorpha</taxon>
        <taxon>Ascaridoidea</taxon>
        <taxon>Ascarididae</taxon>
        <taxon>Ascaris</taxon>
    </lineage>
</organism>
<evidence type="ECO:0000256" key="1">
    <source>
        <dbReference type="PROSITE-ProRule" id="PRU10141"/>
    </source>
</evidence>
<name>A0A0M3IW11_ASCLU</name>
<dbReference type="GO" id="GO:0005524">
    <property type="term" value="F:ATP binding"/>
    <property type="evidence" value="ECO:0007669"/>
    <property type="project" value="UniProtKB-UniRule"/>
</dbReference>
<feature type="domain" description="Protein kinase" evidence="2">
    <location>
        <begin position="55"/>
        <end position="194"/>
    </location>
</feature>